<feature type="region of interest" description="Disordered" evidence="1">
    <location>
        <begin position="74"/>
        <end position="130"/>
    </location>
</feature>
<keyword evidence="2" id="KW-1133">Transmembrane helix</keyword>
<evidence type="ECO:0000313" key="3">
    <source>
        <dbReference type="EMBL" id="MFC4789588.1"/>
    </source>
</evidence>
<evidence type="ECO:0000256" key="2">
    <source>
        <dbReference type="SAM" id="Phobius"/>
    </source>
</evidence>
<gene>
    <name evidence="3" type="ORF">ACFO6X_11420</name>
</gene>
<protein>
    <submittedName>
        <fullName evidence="3">Uncharacterized protein</fullName>
    </submittedName>
</protein>
<feature type="compositionally biased region" description="Basic and acidic residues" evidence="1">
    <location>
        <begin position="84"/>
        <end position="98"/>
    </location>
</feature>
<feature type="transmembrane region" description="Helical" evidence="2">
    <location>
        <begin position="12"/>
        <end position="41"/>
    </location>
</feature>
<evidence type="ECO:0000313" key="4">
    <source>
        <dbReference type="Proteomes" id="UP001596001"/>
    </source>
</evidence>
<reference evidence="4" key="1">
    <citation type="journal article" date="2019" name="Int. J. Syst. Evol. Microbiol.">
        <title>The Global Catalogue of Microorganisms (GCM) 10K type strain sequencing project: providing services to taxonomists for standard genome sequencing and annotation.</title>
        <authorList>
            <consortium name="The Broad Institute Genomics Platform"/>
            <consortium name="The Broad Institute Genome Sequencing Center for Infectious Disease"/>
            <person name="Wu L."/>
            <person name="Ma J."/>
        </authorList>
    </citation>
    <scope>NUCLEOTIDE SEQUENCE [LARGE SCALE GENOMIC DNA]</scope>
    <source>
        <strain evidence="4">CCUG 49452</strain>
    </source>
</reference>
<keyword evidence="2" id="KW-0472">Membrane</keyword>
<name>A0ABV9QEE1_9BURK</name>
<organism evidence="3 4">
    <name type="scientific">Giesbergeria sinuosa</name>
    <dbReference type="NCBI Taxonomy" id="80883"/>
    <lineage>
        <taxon>Bacteria</taxon>
        <taxon>Pseudomonadati</taxon>
        <taxon>Pseudomonadota</taxon>
        <taxon>Betaproteobacteria</taxon>
        <taxon>Burkholderiales</taxon>
        <taxon>Comamonadaceae</taxon>
        <taxon>Giesbergeria</taxon>
    </lineage>
</organism>
<accession>A0ABV9QEE1</accession>
<keyword evidence="2" id="KW-0812">Transmembrane</keyword>
<dbReference type="EMBL" id="JBHSHJ010000009">
    <property type="protein sequence ID" value="MFC4789588.1"/>
    <property type="molecule type" value="Genomic_DNA"/>
</dbReference>
<comment type="caution">
    <text evidence="3">The sequence shown here is derived from an EMBL/GenBank/DDBJ whole genome shotgun (WGS) entry which is preliminary data.</text>
</comment>
<sequence>MADFIAGLIRWALRAILLLVGVVVFLGVMALGLVLALVWALRALWARLTGRPVAPWVMPLDPRAGWRTVYQRGQARGAAAPGHKGGDVTDVTEVRETPGEWPESQFPRALPGQADADVTDVQPREPHRRS</sequence>
<proteinExistence type="predicted"/>
<keyword evidence="4" id="KW-1185">Reference proteome</keyword>
<dbReference type="Proteomes" id="UP001596001">
    <property type="component" value="Unassembled WGS sequence"/>
</dbReference>
<dbReference type="RefSeq" id="WP_382433116.1">
    <property type="nucleotide sequence ID" value="NZ_JBHSHJ010000009.1"/>
</dbReference>
<evidence type="ECO:0000256" key="1">
    <source>
        <dbReference type="SAM" id="MobiDB-lite"/>
    </source>
</evidence>